<sequence>MISEKMLDKIRALCKDLDGLSQESFEKGIKIFAADKAESRTSQVVDVISKKEYERLSKNPEYTQAAEIITDTLSLLEELDNLEWVYNDLIRKLYNCHPDRPEFTKEIEDNTLYCLEPPFSRSKFLN</sequence>
<name>A0ABR6Z2J7_9FIRM</name>
<comment type="caution">
    <text evidence="1">The sequence shown here is derived from an EMBL/GenBank/DDBJ whole genome shotgun (WGS) entry which is preliminary data.</text>
</comment>
<accession>A0ABR6Z2J7</accession>
<evidence type="ECO:0000313" key="2">
    <source>
        <dbReference type="Proteomes" id="UP000622405"/>
    </source>
</evidence>
<reference evidence="1 2" key="1">
    <citation type="journal article" date="2020" name="mSystems">
        <title>Defining Genomic and Predicted Metabolic Features of the Acetobacterium Genus.</title>
        <authorList>
            <person name="Ross D.E."/>
            <person name="Marshall C.W."/>
            <person name="Gulliver D."/>
            <person name="May H.D."/>
            <person name="Norman R.S."/>
        </authorList>
    </citation>
    <scope>NUCLEOTIDE SEQUENCE [LARGE SCALE GENOMIC DNA]</scope>
    <source>
        <strain evidence="1 2">DSM 4132</strain>
    </source>
</reference>
<protein>
    <submittedName>
        <fullName evidence="1">Uncharacterized protein</fullName>
    </submittedName>
</protein>
<proteinExistence type="predicted"/>
<organism evidence="1 2">
    <name type="scientific">Acetobacterium malicum</name>
    <dbReference type="NCBI Taxonomy" id="52692"/>
    <lineage>
        <taxon>Bacteria</taxon>
        <taxon>Bacillati</taxon>
        <taxon>Bacillota</taxon>
        <taxon>Clostridia</taxon>
        <taxon>Eubacteriales</taxon>
        <taxon>Eubacteriaceae</taxon>
        <taxon>Acetobacterium</taxon>
    </lineage>
</organism>
<dbReference type="RefSeq" id="WP_186895512.1">
    <property type="nucleotide sequence ID" value="NZ_WJBE01000028.1"/>
</dbReference>
<dbReference type="Proteomes" id="UP000622405">
    <property type="component" value="Unassembled WGS sequence"/>
</dbReference>
<keyword evidence="2" id="KW-1185">Reference proteome</keyword>
<dbReference type="EMBL" id="WJBE01000028">
    <property type="protein sequence ID" value="MBC3901461.1"/>
    <property type="molecule type" value="Genomic_DNA"/>
</dbReference>
<gene>
    <name evidence="1" type="ORF">GH811_17820</name>
</gene>
<evidence type="ECO:0000313" key="1">
    <source>
        <dbReference type="EMBL" id="MBC3901461.1"/>
    </source>
</evidence>